<dbReference type="KEGG" id="cchl:FPL14_06650"/>
<dbReference type="GO" id="GO:0032259">
    <property type="term" value="P:methylation"/>
    <property type="evidence" value="ECO:0007669"/>
    <property type="project" value="UniProtKB-KW"/>
</dbReference>
<sequence>MMTLEGISLARQVDVALEKLGAELKGMTAGTIVLQIRDDSVGRFGIRHLPVDCIDQERGSSGLSSDQVLTLRKLAVEALKHKSSWTHGEISYDFVLKQSKVFVSVQFESNYNMANLMFRYSPKKRDRKGASNE</sequence>
<reference evidence="1 2" key="1">
    <citation type="submission" date="2019-07" db="EMBL/GenBank/DDBJ databases">
        <authorList>
            <person name="Kim J.K."/>
            <person name="Cheong H.-M."/>
            <person name="Choi Y."/>
            <person name="Hwang K.J."/>
            <person name="Lee S."/>
            <person name="Choi C."/>
        </authorList>
    </citation>
    <scope>NUCLEOTIDE SEQUENCE [LARGE SCALE GENOMIC DNA]</scope>
    <source>
        <strain evidence="1 2">KS 22</strain>
    </source>
</reference>
<dbReference type="GO" id="GO:0008168">
    <property type="term" value="F:methyltransferase activity"/>
    <property type="evidence" value="ECO:0007669"/>
    <property type="project" value="UniProtKB-KW"/>
</dbReference>
<keyword evidence="1" id="KW-0808">Transferase</keyword>
<dbReference type="RefSeq" id="WP_182302280.1">
    <property type="nucleotide sequence ID" value="NZ_CP041969.1"/>
</dbReference>
<evidence type="ECO:0000313" key="2">
    <source>
        <dbReference type="Proteomes" id="UP000515679"/>
    </source>
</evidence>
<keyword evidence="1" id="KW-0489">Methyltransferase</keyword>
<name>A0A7G5BVE1_9BACL</name>
<dbReference type="AlphaFoldDB" id="A0A7G5BVE1"/>
<accession>A0A7G5BVE1</accession>
<evidence type="ECO:0000313" key="1">
    <source>
        <dbReference type="EMBL" id="QMV40925.1"/>
    </source>
</evidence>
<organism evidence="1 2">
    <name type="scientific">Cohnella cholangitidis</name>
    <dbReference type="NCBI Taxonomy" id="2598458"/>
    <lineage>
        <taxon>Bacteria</taxon>
        <taxon>Bacillati</taxon>
        <taxon>Bacillota</taxon>
        <taxon>Bacilli</taxon>
        <taxon>Bacillales</taxon>
        <taxon>Paenibacillaceae</taxon>
        <taxon>Cohnella</taxon>
    </lineage>
</organism>
<dbReference type="Proteomes" id="UP000515679">
    <property type="component" value="Chromosome"/>
</dbReference>
<keyword evidence="2" id="KW-1185">Reference proteome</keyword>
<proteinExistence type="predicted"/>
<protein>
    <submittedName>
        <fullName evidence="1">O-methyltransferase</fullName>
    </submittedName>
</protein>
<gene>
    <name evidence="1" type="ORF">FPL14_06650</name>
</gene>
<dbReference type="EMBL" id="CP041969">
    <property type="protein sequence ID" value="QMV40925.1"/>
    <property type="molecule type" value="Genomic_DNA"/>
</dbReference>